<evidence type="ECO:0000256" key="1">
    <source>
        <dbReference type="ARBA" id="ARBA00001933"/>
    </source>
</evidence>
<dbReference type="InterPro" id="IPR036052">
    <property type="entry name" value="TrpB-like_PALP_sf"/>
</dbReference>
<dbReference type="EMBL" id="BMIJ01000009">
    <property type="protein sequence ID" value="GGC09244.1"/>
    <property type="molecule type" value="Genomic_DNA"/>
</dbReference>
<keyword evidence="6" id="KW-1185">Reference proteome</keyword>
<feature type="domain" description="Tryptophan synthase beta chain-like PALP" evidence="4">
    <location>
        <begin position="19"/>
        <end position="311"/>
    </location>
</feature>
<evidence type="ECO:0000259" key="4">
    <source>
        <dbReference type="Pfam" id="PF00291"/>
    </source>
</evidence>
<evidence type="ECO:0000256" key="3">
    <source>
        <dbReference type="ARBA" id="ARBA00023239"/>
    </source>
</evidence>
<dbReference type="InterPro" id="IPR014333">
    <property type="entry name" value="Ectoine_EutB"/>
</dbReference>
<organism evidence="5 6">
    <name type="scientific">Marinobacterium zhoushanense</name>
    <dbReference type="NCBI Taxonomy" id="1679163"/>
    <lineage>
        <taxon>Bacteria</taxon>
        <taxon>Pseudomonadati</taxon>
        <taxon>Pseudomonadota</taxon>
        <taxon>Gammaproteobacteria</taxon>
        <taxon>Oceanospirillales</taxon>
        <taxon>Oceanospirillaceae</taxon>
        <taxon>Marinobacterium</taxon>
    </lineage>
</organism>
<dbReference type="PANTHER" id="PTHR48078">
    <property type="entry name" value="THREONINE DEHYDRATASE, MITOCHONDRIAL-RELATED"/>
    <property type="match status" value="1"/>
</dbReference>
<dbReference type="PROSITE" id="PS00165">
    <property type="entry name" value="DEHYDRATASE_SER_THR"/>
    <property type="match status" value="1"/>
</dbReference>
<evidence type="ECO:0000256" key="2">
    <source>
        <dbReference type="ARBA" id="ARBA00022898"/>
    </source>
</evidence>
<name>A0ABQ1KW18_9GAMM</name>
<evidence type="ECO:0000313" key="6">
    <source>
        <dbReference type="Proteomes" id="UP000629025"/>
    </source>
</evidence>
<dbReference type="CDD" id="cd01562">
    <property type="entry name" value="Thr-dehyd"/>
    <property type="match status" value="1"/>
</dbReference>
<dbReference type="NCBIfam" id="TIGR02991">
    <property type="entry name" value="ectoine_eutB"/>
    <property type="match status" value="1"/>
</dbReference>
<sequence>MKLIELAQVYRARRAIAGRVTRTPLIPALSLSDARTEVRLKLETTQPTGAFKLRGAVNALANLTAEQRDRGVVCASTGNHGRALAWAARQLGVQATICMSALVPDNKVEAIRRLGADIRIHGNSQDEAQKLVAELVTLQEMVEIPPFDHADIIAGQGTIGLEILEEWPEVDTLIVGLSGGGLLSGVALAAKAIKPGIRVIGVSPARGAAMAASLDSGQPVEVEELATLADSLGGGIGLHNRFTFAHVRKLMDEYVLLEEIEIARSMRHLYREEQLVVEGAGALGAALLLEPARRSALAERLGQRIAIIVSGRNVDMDSFTAVVDGTHKVWTTPSVDK</sequence>
<dbReference type="NCBIfam" id="NF005680">
    <property type="entry name" value="PRK07476.1"/>
    <property type="match status" value="1"/>
</dbReference>
<dbReference type="Pfam" id="PF00291">
    <property type="entry name" value="PALP"/>
    <property type="match status" value="1"/>
</dbReference>
<dbReference type="InterPro" id="IPR000634">
    <property type="entry name" value="Ser/Thr_deHydtase_PyrdxlP-BS"/>
</dbReference>
<dbReference type="InterPro" id="IPR001926">
    <property type="entry name" value="TrpB-like_PALP"/>
</dbReference>
<dbReference type="PANTHER" id="PTHR48078:SF6">
    <property type="entry name" value="L-THREONINE DEHYDRATASE CATABOLIC TDCB"/>
    <property type="match status" value="1"/>
</dbReference>
<dbReference type="RefSeq" id="WP_188751591.1">
    <property type="nucleotide sequence ID" value="NZ_BMIJ01000009.1"/>
</dbReference>
<keyword evidence="3" id="KW-0456">Lyase</keyword>
<protein>
    <submittedName>
        <fullName evidence="5">Hydroxyectoine utilization dehydratase EutB</fullName>
    </submittedName>
</protein>
<comment type="cofactor">
    <cofactor evidence="1">
        <name>pyridoxal 5'-phosphate</name>
        <dbReference type="ChEBI" id="CHEBI:597326"/>
    </cofactor>
</comment>
<dbReference type="Proteomes" id="UP000629025">
    <property type="component" value="Unassembled WGS sequence"/>
</dbReference>
<keyword evidence="2" id="KW-0663">Pyridoxal phosphate</keyword>
<proteinExistence type="predicted"/>
<reference evidence="6" key="1">
    <citation type="journal article" date="2019" name="Int. J. Syst. Evol. Microbiol.">
        <title>The Global Catalogue of Microorganisms (GCM) 10K type strain sequencing project: providing services to taxonomists for standard genome sequencing and annotation.</title>
        <authorList>
            <consortium name="The Broad Institute Genomics Platform"/>
            <consortium name="The Broad Institute Genome Sequencing Center for Infectious Disease"/>
            <person name="Wu L."/>
            <person name="Ma J."/>
        </authorList>
    </citation>
    <scope>NUCLEOTIDE SEQUENCE [LARGE SCALE GENOMIC DNA]</scope>
    <source>
        <strain evidence="6">CGMCC 1.15341</strain>
    </source>
</reference>
<dbReference type="SUPFAM" id="SSF53686">
    <property type="entry name" value="Tryptophan synthase beta subunit-like PLP-dependent enzymes"/>
    <property type="match status" value="1"/>
</dbReference>
<dbReference type="InterPro" id="IPR050147">
    <property type="entry name" value="Ser/Thr_Dehydratase"/>
</dbReference>
<gene>
    <name evidence="5" type="ORF">GCM10011352_39520</name>
</gene>
<accession>A0ABQ1KW18</accession>
<dbReference type="Gene3D" id="3.40.50.1100">
    <property type="match status" value="2"/>
</dbReference>
<comment type="caution">
    <text evidence="5">The sequence shown here is derived from an EMBL/GenBank/DDBJ whole genome shotgun (WGS) entry which is preliminary data.</text>
</comment>
<evidence type="ECO:0000313" key="5">
    <source>
        <dbReference type="EMBL" id="GGC09244.1"/>
    </source>
</evidence>